<dbReference type="PANTHER" id="PTHR44591">
    <property type="entry name" value="STRESS RESPONSE REGULATOR PROTEIN 1"/>
    <property type="match status" value="1"/>
</dbReference>
<dbReference type="OrthoDB" id="9784719at2"/>
<dbReference type="Pfam" id="PF00072">
    <property type="entry name" value="Response_reg"/>
    <property type="match status" value="1"/>
</dbReference>
<dbReference type="SMART" id="SM00448">
    <property type="entry name" value="REC"/>
    <property type="match status" value="1"/>
</dbReference>
<sequence length="120" mass="13247">MSAPAKVLLVEDQFELRDLLCDVLQDMGMEVRTADDGNAALRILEEWPCDVLFSDIHMPGGVDGLALAATLLERHPEARVILASGHPRYQLAPLPAGTRFLQKPFRLGQFTDLIREALPA</sequence>
<keyword evidence="1 2" id="KW-0597">Phosphoprotein</keyword>
<dbReference type="PROSITE" id="PS50110">
    <property type="entry name" value="RESPONSE_REGULATORY"/>
    <property type="match status" value="1"/>
</dbReference>
<feature type="modified residue" description="4-aspartylphosphate" evidence="2">
    <location>
        <position position="55"/>
    </location>
</feature>
<dbReference type="RefSeq" id="WP_013536545.1">
    <property type="nucleotide sequence ID" value="NC_014924.1"/>
</dbReference>
<evidence type="ECO:0000256" key="1">
    <source>
        <dbReference type="ARBA" id="ARBA00022553"/>
    </source>
</evidence>
<name>E6WX21_PSEUU</name>
<dbReference type="GO" id="GO:0000160">
    <property type="term" value="P:phosphorelay signal transduction system"/>
    <property type="evidence" value="ECO:0007669"/>
    <property type="project" value="InterPro"/>
</dbReference>
<reference evidence="4 5" key="1">
    <citation type="submission" date="2011-01" db="EMBL/GenBank/DDBJ databases">
        <title>Complete sequence of Pseudoxanthomonas suwonensis 11-1.</title>
        <authorList>
            <consortium name="US DOE Joint Genome Institute"/>
            <person name="Lucas S."/>
            <person name="Copeland A."/>
            <person name="Lapidus A."/>
            <person name="Cheng J.-F."/>
            <person name="Goodwin L."/>
            <person name="Pitluck S."/>
            <person name="Teshima H."/>
            <person name="Detter J.C."/>
            <person name="Han C."/>
            <person name="Tapia R."/>
            <person name="Land M."/>
            <person name="Hauser L."/>
            <person name="Kyrpides N."/>
            <person name="Ivanova N."/>
            <person name="Ovchinnikova G."/>
            <person name="Siebers A.K."/>
            <person name="Allgaier M."/>
            <person name="Thelen M.P."/>
            <person name="Hugenholtz P."/>
            <person name="Gladden J."/>
            <person name="Woyke T."/>
        </authorList>
    </citation>
    <scope>NUCLEOTIDE SEQUENCE [LARGE SCALE GENOMIC DNA]</scope>
    <source>
        <strain evidence="5">11-1</strain>
    </source>
</reference>
<dbReference type="SUPFAM" id="SSF52172">
    <property type="entry name" value="CheY-like"/>
    <property type="match status" value="1"/>
</dbReference>
<gene>
    <name evidence="4" type="ordered locus">Psesu_2896</name>
</gene>
<dbReference type="KEGG" id="psu:Psesu_2896"/>
<keyword evidence="5" id="KW-1185">Reference proteome</keyword>
<dbReference type="eggNOG" id="COG0784">
    <property type="taxonomic scope" value="Bacteria"/>
</dbReference>
<dbReference type="STRING" id="743721.Psesu_2896"/>
<dbReference type="HOGENOM" id="CLU_000445_69_8_6"/>
<evidence type="ECO:0000259" key="3">
    <source>
        <dbReference type="PROSITE" id="PS50110"/>
    </source>
</evidence>
<dbReference type="InterPro" id="IPR050595">
    <property type="entry name" value="Bact_response_regulator"/>
</dbReference>
<dbReference type="InterPro" id="IPR011006">
    <property type="entry name" value="CheY-like_superfamily"/>
</dbReference>
<accession>E6WX21</accession>
<feature type="domain" description="Response regulatory" evidence="3">
    <location>
        <begin position="6"/>
        <end position="118"/>
    </location>
</feature>
<organism evidence="4 5">
    <name type="scientific">Pseudoxanthomonas suwonensis (strain 11-1)</name>
    <dbReference type="NCBI Taxonomy" id="743721"/>
    <lineage>
        <taxon>Bacteria</taxon>
        <taxon>Pseudomonadati</taxon>
        <taxon>Pseudomonadota</taxon>
        <taxon>Gammaproteobacteria</taxon>
        <taxon>Lysobacterales</taxon>
        <taxon>Lysobacteraceae</taxon>
        <taxon>Pseudoxanthomonas</taxon>
    </lineage>
</organism>
<evidence type="ECO:0000256" key="2">
    <source>
        <dbReference type="PROSITE-ProRule" id="PRU00169"/>
    </source>
</evidence>
<evidence type="ECO:0000313" key="5">
    <source>
        <dbReference type="Proteomes" id="UP000008632"/>
    </source>
</evidence>
<dbReference type="Gene3D" id="3.40.50.2300">
    <property type="match status" value="1"/>
</dbReference>
<dbReference type="Proteomes" id="UP000008632">
    <property type="component" value="Chromosome"/>
</dbReference>
<proteinExistence type="predicted"/>
<dbReference type="AlphaFoldDB" id="E6WX21"/>
<dbReference type="EMBL" id="CP002446">
    <property type="protein sequence ID" value="ADV28720.1"/>
    <property type="molecule type" value="Genomic_DNA"/>
</dbReference>
<dbReference type="PANTHER" id="PTHR44591:SF21">
    <property type="entry name" value="TWO-COMPONENT RESPONSE REGULATOR"/>
    <property type="match status" value="1"/>
</dbReference>
<dbReference type="InterPro" id="IPR001789">
    <property type="entry name" value="Sig_transdc_resp-reg_receiver"/>
</dbReference>
<protein>
    <submittedName>
        <fullName evidence="4">Response regulator receiver protein</fullName>
    </submittedName>
</protein>
<evidence type="ECO:0000313" key="4">
    <source>
        <dbReference type="EMBL" id="ADV28720.1"/>
    </source>
</evidence>